<accession>V6LTV8</accession>
<feature type="transmembrane region" description="Helical" evidence="1">
    <location>
        <begin position="89"/>
        <end position="107"/>
    </location>
</feature>
<proteinExistence type="predicted"/>
<keyword evidence="1" id="KW-0812">Transmembrane</keyword>
<sequence length="119" mass="13627">MLQKLKTVQFIYNLTKICHTQLDYQLDLLYRIHISIFASMQDILHLSDLETSNNSYETEPILGITSLYSKLTCSNCSILHSKTVRISDGILFTGLIVNTVAIMYLLLQWSVPHGQLHQN</sequence>
<protein>
    <submittedName>
        <fullName evidence="2">Uncharacterized protein</fullName>
    </submittedName>
</protein>
<gene>
    <name evidence="2" type="ORF">SS50377_11759</name>
</gene>
<organism evidence="2">
    <name type="scientific">Spironucleus salmonicida</name>
    <dbReference type="NCBI Taxonomy" id="348837"/>
    <lineage>
        <taxon>Eukaryota</taxon>
        <taxon>Metamonada</taxon>
        <taxon>Diplomonadida</taxon>
        <taxon>Hexamitidae</taxon>
        <taxon>Hexamitinae</taxon>
        <taxon>Spironucleus</taxon>
    </lineage>
</organism>
<dbReference type="AlphaFoldDB" id="V6LTV8"/>
<reference evidence="2" key="1">
    <citation type="journal article" date="2014" name="PLoS Genet.">
        <title>The Genome of Spironucleus salmonicida Highlights a Fish Pathogen Adapted to Fluctuating Environments.</title>
        <authorList>
            <person name="Xu F."/>
            <person name="Jerlstrom-Hultqvist J."/>
            <person name="Einarsson E."/>
            <person name="Astvaldsson A."/>
            <person name="Svard S.G."/>
            <person name="Andersson J.O."/>
        </authorList>
    </citation>
    <scope>NUCLEOTIDE SEQUENCE</scope>
</reference>
<evidence type="ECO:0000313" key="2">
    <source>
        <dbReference type="EMBL" id="EST48097.1"/>
    </source>
</evidence>
<keyword evidence="1" id="KW-0472">Membrane</keyword>
<name>V6LTV8_9EUKA</name>
<keyword evidence="1" id="KW-1133">Transmembrane helix</keyword>
<dbReference type="EMBL" id="KI546005">
    <property type="protein sequence ID" value="EST48097.1"/>
    <property type="molecule type" value="Genomic_DNA"/>
</dbReference>
<evidence type="ECO:0000256" key="1">
    <source>
        <dbReference type="SAM" id="Phobius"/>
    </source>
</evidence>